<protein>
    <submittedName>
        <fullName evidence="2">Uncharacterized protein</fullName>
    </submittedName>
</protein>
<accession>A0A7W8B490</accession>
<keyword evidence="1" id="KW-0732">Signal</keyword>
<reference evidence="2 3" key="1">
    <citation type="submission" date="2020-08" db="EMBL/GenBank/DDBJ databases">
        <title>Genomic Encyclopedia of Type Strains, Phase III (KMG-III): the genomes of soil and plant-associated and newly described type strains.</title>
        <authorList>
            <person name="Whitman W."/>
        </authorList>
    </citation>
    <scope>NUCLEOTIDE SEQUENCE [LARGE SCALE GENOMIC DNA]</scope>
    <source>
        <strain evidence="2 3">CECT 3146</strain>
    </source>
</reference>
<organism evidence="2 3">
    <name type="scientific">Streptomyces spectabilis</name>
    <dbReference type="NCBI Taxonomy" id="68270"/>
    <lineage>
        <taxon>Bacteria</taxon>
        <taxon>Bacillati</taxon>
        <taxon>Actinomycetota</taxon>
        <taxon>Actinomycetes</taxon>
        <taxon>Kitasatosporales</taxon>
        <taxon>Streptomycetaceae</taxon>
        <taxon>Streptomyces</taxon>
    </lineage>
</organism>
<gene>
    <name evidence="2" type="ORF">FHS40_008031</name>
</gene>
<name>A0A7W8B490_STRST</name>
<evidence type="ECO:0000313" key="2">
    <source>
        <dbReference type="EMBL" id="MBB5108905.1"/>
    </source>
</evidence>
<proteinExistence type="predicted"/>
<dbReference type="EMBL" id="JACHJD010000021">
    <property type="protein sequence ID" value="MBB5108905.1"/>
    <property type="molecule type" value="Genomic_DNA"/>
</dbReference>
<dbReference type="Proteomes" id="UP000549009">
    <property type="component" value="Unassembled WGS sequence"/>
</dbReference>
<feature type="chain" id="PRO_5039479676" evidence="1">
    <location>
        <begin position="18"/>
        <end position="48"/>
    </location>
</feature>
<keyword evidence="3" id="KW-1185">Reference proteome</keyword>
<feature type="signal peptide" evidence="1">
    <location>
        <begin position="1"/>
        <end position="17"/>
    </location>
</feature>
<evidence type="ECO:0000313" key="3">
    <source>
        <dbReference type="Proteomes" id="UP000549009"/>
    </source>
</evidence>
<dbReference type="RefSeq" id="WP_362137537.1">
    <property type="nucleotide sequence ID" value="NZ_JBEZCK010000044.1"/>
</dbReference>
<comment type="caution">
    <text evidence="2">The sequence shown here is derived from an EMBL/GenBank/DDBJ whole genome shotgun (WGS) entry which is preliminary data.</text>
</comment>
<dbReference type="AlphaFoldDB" id="A0A7W8B490"/>
<sequence length="48" mass="4787">MKRIQTALAACACTALAALLFAASTAESGELTSRTIVTAAAADVTWGS</sequence>
<evidence type="ECO:0000256" key="1">
    <source>
        <dbReference type="SAM" id="SignalP"/>
    </source>
</evidence>